<name>A0A4C1TYT8_EUMVA</name>
<evidence type="ECO:0000313" key="2">
    <source>
        <dbReference type="Proteomes" id="UP000299102"/>
    </source>
</evidence>
<comment type="caution">
    <text evidence="1">The sequence shown here is derived from an EMBL/GenBank/DDBJ whole genome shotgun (WGS) entry which is preliminary data.</text>
</comment>
<dbReference type="EMBL" id="BGZK01000105">
    <property type="protein sequence ID" value="GBP19225.1"/>
    <property type="molecule type" value="Genomic_DNA"/>
</dbReference>
<dbReference type="Proteomes" id="UP000299102">
    <property type="component" value="Unassembled WGS sequence"/>
</dbReference>
<evidence type="ECO:0000313" key="1">
    <source>
        <dbReference type="EMBL" id="GBP19225.1"/>
    </source>
</evidence>
<organism evidence="1 2">
    <name type="scientific">Eumeta variegata</name>
    <name type="common">Bagworm moth</name>
    <name type="synonym">Eumeta japonica</name>
    <dbReference type="NCBI Taxonomy" id="151549"/>
    <lineage>
        <taxon>Eukaryota</taxon>
        <taxon>Metazoa</taxon>
        <taxon>Ecdysozoa</taxon>
        <taxon>Arthropoda</taxon>
        <taxon>Hexapoda</taxon>
        <taxon>Insecta</taxon>
        <taxon>Pterygota</taxon>
        <taxon>Neoptera</taxon>
        <taxon>Endopterygota</taxon>
        <taxon>Lepidoptera</taxon>
        <taxon>Glossata</taxon>
        <taxon>Ditrysia</taxon>
        <taxon>Tineoidea</taxon>
        <taxon>Psychidae</taxon>
        <taxon>Oiketicinae</taxon>
        <taxon>Eumeta</taxon>
    </lineage>
</organism>
<sequence>MSIWFKSEDVDRWSNDAAATPRVPLQPATAGVRGGGGCVECLSVILFKRYFGDGGAAGVVAPSRGT</sequence>
<proteinExistence type="predicted"/>
<protein>
    <submittedName>
        <fullName evidence="1">Uncharacterized protein</fullName>
    </submittedName>
</protein>
<reference evidence="1 2" key="1">
    <citation type="journal article" date="2019" name="Commun. Biol.">
        <title>The bagworm genome reveals a unique fibroin gene that provides high tensile strength.</title>
        <authorList>
            <person name="Kono N."/>
            <person name="Nakamura H."/>
            <person name="Ohtoshi R."/>
            <person name="Tomita M."/>
            <person name="Numata K."/>
            <person name="Arakawa K."/>
        </authorList>
    </citation>
    <scope>NUCLEOTIDE SEQUENCE [LARGE SCALE GENOMIC DNA]</scope>
</reference>
<accession>A0A4C1TYT8</accession>
<gene>
    <name evidence="1" type="ORF">EVAR_11548_1</name>
</gene>
<keyword evidence="2" id="KW-1185">Reference proteome</keyword>
<dbReference type="AlphaFoldDB" id="A0A4C1TYT8"/>